<comment type="caution">
    <text evidence="2">The sequence shown here is derived from an EMBL/GenBank/DDBJ whole genome shotgun (WGS) entry which is preliminary data.</text>
</comment>
<dbReference type="EMBL" id="JANPWB010000012">
    <property type="protein sequence ID" value="KAJ1112865.1"/>
    <property type="molecule type" value="Genomic_DNA"/>
</dbReference>
<proteinExistence type="predicted"/>
<evidence type="ECO:0000256" key="1">
    <source>
        <dbReference type="SAM" id="MobiDB-lite"/>
    </source>
</evidence>
<protein>
    <submittedName>
        <fullName evidence="2">Uncharacterized protein</fullName>
    </submittedName>
</protein>
<dbReference type="AlphaFoldDB" id="A0AAV7NJ70"/>
<feature type="compositionally biased region" description="Basic and acidic residues" evidence="1">
    <location>
        <begin position="32"/>
        <end position="60"/>
    </location>
</feature>
<evidence type="ECO:0000313" key="3">
    <source>
        <dbReference type="Proteomes" id="UP001066276"/>
    </source>
</evidence>
<dbReference type="Proteomes" id="UP001066276">
    <property type="component" value="Chromosome 8"/>
</dbReference>
<sequence length="110" mass="12619">MCKHGPSGDAPGSPEPYPQDPKAEGLQGQCRFWDKVEAMTQEKKDPSEQRYSTKEPKKGEPPLPFQMTEATTRMKLKENMIRSSTLHLEPVLQQQRELIHRQWSNEGTGR</sequence>
<accession>A0AAV7NJ70</accession>
<keyword evidence="3" id="KW-1185">Reference proteome</keyword>
<evidence type="ECO:0000313" key="2">
    <source>
        <dbReference type="EMBL" id="KAJ1112865.1"/>
    </source>
</evidence>
<organism evidence="2 3">
    <name type="scientific">Pleurodeles waltl</name>
    <name type="common">Iberian ribbed newt</name>
    <dbReference type="NCBI Taxonomy" id="8319"/>
    <lineage>
        <taxon>Eukaryota</taxon>
        <taxon>Metazoa</taxon>
        <taxon>Chordata</taxon>
        <taxon>Craniata</taxon>
        <taxon>Vertebrata</taxon>
        <taxon>Euteleostomi</taxon>
        <taxon>Amphibia</taxon>
        <taxon>Batrachia</taxon>
        <taxon>Caudata</taxon>
        <taxon>Salamandroidea</taxon>
        <taxon>Salamandridae</taxon>
        <taxon>Pleurodelinae</taxon>
        <taxon>Pleurodeles</taxon>
    </lineage>
</organism>
<gene>
    <name evidence="2" type="ORF">NDU88_001126</name>
</gene>
<reference evidence="2" key="1">
    <citation type="journal article" date="2022" name="bioRxiv">
        <title>Sequencing and chromosome-scale assembly of the giantPleurodeles waltlgenome.</title>
        <authorList>
            <person name="Brown T."/>
            <person name="Elewa A."/>
            <person name="Iarovenko S."/>
            <person name="Subramanian E."/>
            <person name="Araus A.J."/>
            <person name="Petzold A."/>
            <person name="Susuki M."/>
            <person name="Suzuki K.-i.T."/>
            <person name="Hayashi T."/>
            <person name="Toyoda A."/>
            <person name="Oliveira C."/>
            <person name="Osipova E."/>
            <person name="Leigh N.D."/>
            <person name="Simon A."/>
            <person name="Yun M.H."/>
        </authorList>
    </citation>
    <scope>NUCLEOTIDE SEQUENCE</scope>
    <source>
        <strain evidence="2">20211129_DDA</strain>
        <tissue evidence="2">Liver</tissue>
    </source>
</reference>
<feature type="region of interest" description="Disordered" evidence="1">
    <location>
        <begin position="1"/>
        <end position="66"/>
    </location>
</feature>
<name>A0AAV7NJ70_PLEWA</name>